<sequence length="521" mass="56091">MKKSVIAAGVIVALGVVWTGAAWYTGKQLESHLAEMVAQANSELKRTAPEAGLEVSYQDYQRGLFKSHLQLVLKPVAGTQNPWLQPGQSLVLNEVVDHGPFPLAQLKSFNLIPSMASVKSTLVNNEASKPLFDLAKNESPFEANTRISYAGDTSTDLALKALNYENGDEKVAFSGGNFQLDADRDGKNVSLKGDAASGLVNAVNEYGQKVQLTFNNLKTEGNSRLTDFDERIGDQKLTLDKLAIAIEGKEMAVLEGTDLSGKAELSKDGKSVNSQLDYSLKSLKVQNQDLGTGKLTLKIGNIDGQAWHQFSQQYRAQSQALLADKALMENPALYQQKAAEVFFSNLPVLLKGEPVVTLAPLSWKNSKGETNFNLSLFLKDPATATDEAQTLAQEVDRSVKSLESKLTIPMDMATEFMTQIAKLEGYNEDDAGKLAGQQVKGLAAMGQMFRITTVEDNVISTSLQYSNGQVTLNGQKMTLEEFVGMFGVPALNLAVPDEPAAPAAPAPAPAPAPAQPAVPQQ</sequence>
<evidence type="ECO:0000256" key="1">
    <source>
        <dbReference type="SAM" id="MobiDB-lite"/>
    </source>
</evidence>
<accession>A0A855EEY9</accession>
<protein>
    <submittedName>
        <fullName evidence="2">DUF945 domain-containing protein</fullName>
    </submittedName>
</protein>
<comment type="caution">
    <text evidence="2">The sequence shown here is derived from an EMBL/GenBank/DDBJ whole genome shotgun (WGS) entry which is preliminary data.</text>
</comment>
<name>A0A855EEY9_9ENTR</name>
<feature type="region of interest" description="Disordered" evidence="1">
    <location>
        <begin position="497"/>
        <end position="521"/>
    </location>
</feature>
<proteinExistence type="predicted"/>
<dbReference type="Pfam" id="PF06097">
    <property type="entry name" value="DUF945"/>
    <property type="match status" value="1"/>
</dbReference>
<dbReference type="RefSeq" id="WP_032617861.1">
    <property type="nucleotide sequence ID" value="NZ_CP043397.1"/>
</dbReference>
<gene>
    <name evidence="2" type="ORF">CRX53_08300</name>
</gene>
<dbReference type="InterPro" id="IPR010352">
    <property type="entry name" value="DUF945"/>
</dbReference>
<organism evidence="2 3">
    <name type="scientific">Leclercia adecarboxylata</name>
    <dbReference type="NCBI Taxonomy" id="83655"/>
    <lineage>
        <taxon>Bacteria</taxon>
        <taxon>Pseudomonadati</taxon>
        <taxon>Pseudomonadota</taxon>
        <taxon>Gammaproteobacteria</taxon>
        <taxon>Enterobacterales</taxon>
        <taxon>Enterobacteriaceae</taxon>
        <taxon>Leclercia</taxon>
    </lineage>
</organism>
<reference evidence="3" key="1">
    <citation type="submission" date="2017-09" db="EMBL/GenBank/DDBJ databases">
        <title>FDA dAtabase for Regulatory Grade micrObial Sequences (FDA-ARGOS): Supporting development and validation of Infectious Disease Dx tests.</title>
        <authorList>
            <person name="Minogue T."/>
            <person name="Wolcott M."/>
            <person name="Wasieloski L."/>
            <person name="Aguilar W."/>
            <person name="Moore D."/>
            <person name="Tallon L."/>
            <person name="Sadzewicz L."/>
            <person name="Ott S."/>
            <person name="Zhao X."/>
            <person name="Nagaraj S."/>
            <person name="Vavikolanu K."/>
            <person name="Aluvathingal J."/>
            <person name="Nadendla S."/>
            <person name="Sichtig H."/>
        </authorList>
    </citation>
    <scope>NUCLEOTIDE SEQUENCE [LARGE SCALE GENOMIC DNA]</scope>
    <source>
        <strain evidence="3">FDAARGOS_404</strain>
    </source>
</reference>
<dbReference type="AlphaFoldDB" id="A0A855EEY9"/>
<dbReference type="Proteomes" id="UP000222768">
    <property type="component" value="Unassembled WGS sequence"/>
</dbReference>
<dbReference type="EMBL" id="PDLK01000002">
    <property type="protein sequence ID" value="PHH03970.1"/>
    <property type="molecule type" value="Genomic_DNA"/>
</dbReference>
<evidence type="ECO:0000313" key="2">
    <source>
        <dbReference type="EMBL" id="PHH03970.1"/>
    </source>
</evidence>
<evidence type="ECO:0000313" key="3">
    <source>
        <dbReference type="Proteomes" id="UP000222768"/>
    </source>
</evidence>
<feature type="compositionally biased region" description="Pro residues" evidence="1">
    <location>
        <begin position="502"/>
        <end position="521"/>
    </location>
</feature>